<proteinExistence type="predicted"/>
<keyword evidence="1" id="KW-1133">Transmembrane helix</keyword>
<gene>
    <name evidence="2" type="ORF">GXM_04967</name>
</gene>
<reference evidence="2 3" key="1">
    <citation type="submission" date="2019-10" db="EMBL/GenBank/DDBJ databases">
        <title>Genomic and transcriptomic insights into the perfect genentic adaptation of a filamentous nitrogen-fixing cyanobacterium to rice fields.</title>
        <authorList>
            <person name="Chen Z."/>
        </authorList>
    </citation>
    <scope>NUCLEOTIDE SEQUENCE [LARGE SCALE GENOMIC DNA]</scope>
    <source>
        <strain evidence="2">CCNUC1</strain>
    </source>
</reference>
<evidence type="ECO:0000313" key="2">
    <source>
        <dbReference type="EMBL" id="QFS47475.1"/>
    </source>
</evidence>
<protein>
    <submittedName>
        <fullName evidence="2">Uncharacterized protein</fullName>
    </submittedName>
</protein>
<evidence type="ECO:0000313" key="3">
    <source>
        <dbReference type="Proteomes" id="UP000326678"/>
    </source>
</evidence>
<dbReference type="EMBL" id="CP045226">
    <property type="protein sequence ID" value="QFS47475.1"/>
    <property type="molecule type" value="Genomic_DNA"/>
</dbReference>
<accession>A0A5P8W410</accession>
<evidence type="ECO:0000256" key="1">
    <source>
        <dbReference type="SAM" id="Phobius"/>
    </source>
</evidence>
<dbReference type="AlphaFoldDB" id="A0A5P8W410"/>
<dbReference type="Proteomes" id="UP000326678">
    <property type="component" value="Chromosome Gxm1"/>
</dbReference>
<keyword evidence="1" id="KW-0812">Transmembrane</keyword>
<keyword evidence="1" id="KW-0472">Membrane</keyword>
<dbReference type="KEGG" id="nsh:GXM_04967"/>
<name>A0A5P8W410_9NOSO</name>
<sequence>MLLVGGGILLLSFIGYFPGLQELTEAIATQIIDFLATFGSGTPLRGLFVISLTCSFVGALFDTYVYYRCQILRIDS</sequence>
<organism evidence="2 3">
    <name type="scientific">Nostoc sphaeroides CCNUC1</name>
    <dbReference type="NCBI Taxonomy" id="2653204"/>
    <lineage>
        <taxon>Bacteria</taxon>
        <taxon>Bacillati</taxon>
        <taxon>Cyanobacteriota</taxon>
        <taxon>Cyanophyceae</taxon>
        <taxon>Nostocales</taxon>
        <taxon>Nostocaceae</taxon>
        <taxon>Nostoc</taxon>
    </lineage>
</organism>
<feature type="transmembrane region" description="Helical" evidence="1">
    <location>
        <begin position="46"/>
        <end position="67"/>
    </location>
</feature>
<keyword evidence="3" id="KW-1185">Reference proteome</keyword>